<comment type="caution">
    <text evidence="2">The sequence shown here is derived from an EMBL/GenBank/DDBJ whole genome shotgun (WGS) entry which is preliminary data.</text>
</comment>
<reference evidence="2 3" key="1">
    <citation type="submission" date="2024-12" db="EMBL/GenBank/DDBJ databases">
        <title>The coexistence of Mycolicibacterium septicum and Mycolicibacterium nivoides in clinical samples.</title>
        <authorList>
            <person name="Wang C."/>
            <person name="Feng Y."/>
            <person name="Zong Z."/>
        </authorList>
    </citation>
    <scope>NUCLEOTIDE SEQUENCE [LARGE SCALE GENOMIC DNA]</scope>
    <source>
        <strain evidence="2 3">120309</strain>
    </source>
</reference>
<dbReference type="Proteomes" id="UP001635816">
    <property type="component" value="Unassembled WGS sequence"/>
</dbReference>
<evidence type="ECO:0000259" key="1">
    <source>
        <dbReference type="Pfam" id="PF09509"/>
    </source>
</evidence>
<gene>
    <name evidence="2" type="ORF">ACK4CT_17810</name>
</gene>
<dbReference type="RefSeq" id="WP_409543873.1">
    <property type="nucleotide sequence ID" value="NZ_JBKBDD010000006.1"/>
</dbReference>
<evidence type="ECO:0000313" key="2">
    <source>
        <dbReference type="EMBL" id="MFN6545044.1"/>
    </source>
</evidence>
<dbReference type="NCBIfam" id="TIGR02391">
    <property type="entry name" value="hypoth_ymh"/>
    <property type="match status" value="1"/>
</dbReference>
<protein>
    <submittedName>
        <fullName evidence="2">TIGR02391 family protein</fullName>
    </submittedName>
</protein>
<dbReference type="Pfam" id="PF09509">
    <property type="entry name" value="Hypoth_Ymh"/>
    <property type="match status" value="1"/>
</dbReference>
<name>A0ABW9LBL1_9MYCO</name>
<dbReference type="EMBL" id="JBKBDD010000006">
    <property type="protein sequence ID" value="MFN6545044.1"/>
    <property type="molecule type" value="Genomic_DNA"/>
</dbReference>
<sequence>MKDVAAPGIMSADGANVWAMASHVPPPFPPGSIEDIATIIGELYSGSELGRILAQANLPDSLGPSMTKWKRLAAAVQEKQVSDRNGGAVVGLIHAAMAPERTLNRRAQAAVARDELNQVLSLSGYCVKDNGRIGTTTRATTDSEAAARSQRLHKLLTDRGAHDDVLRYCRPELVRTDFYEAVFESIKGLGHRLRFMGGGTDEDGPKLVEALLEGADPPILLNERANRSQRDEQRGVALLMKGMFAAFRNPAAHEPKIVWTMTEQDALDVLGTLSMVHRRLDGARLRDE</sequence>
<dbReference type="InterPro" id="IPR012654">
    <property type="entry name" value="CHP02391"/>
</dbReference>
<keyword evidence="3" id="KW-1185">Reference proteome</keyword>
<proteinExistence type="predicted"/>
<evidence type="ECO:0000313" key="3">
    <source>
        <dbReference type="Proteomes" id="UP001635816"/>
    </source>
</evidence>
<accession>A0ABW9LBL1</accession>
<organism evidence="2 3">
    <name type="scientific">Mycolicibacterium nivoides</name>
    <dbReference type="NCBI Taxonomy" id="2487344"/>
    <lineage>
        <taxon>Bacteria</taxon>
        <taxon>Bacillati</taxon>
        <taxon>Actinomycetota</taxon>
        <taxon>Actinomycetes</taxon>
        <taxon>Mycobacteriales</taxon>
        <taxon>Mycobacteriaceae</taxon>
        <taxon>Mycolicibacterium</taxon>
    </lineage>
</organism>
<feature type="domain" description="Conserved hypothetical protein CHP02391" evidence="1">
    <location>
        <begin position="160"/>
        <end position="280"/>
    </location>
</feature>